<comment type="caution">
    <text evidence="1">The sequence shown here is derived from an EMBL/GenBank/DDBJ whole genome shotgun (WGS) entry which is preliminary data.</text>
</comment>
<dbReference type="AlphaFoldDB" id="A0AAD9IR91"/>
<accession>A0AAD9IR91</accession>
<gene>
    <name evidence="1" type="ORF">LSH36_1973g00001</name>
</gene>
<keyword evidence="2" id="KW-1185">Reference proteome</keyword>
<organism evidence="1 2">
    <name type="scientific">Paralvinella palmiformis</name>
    <dbReference type="NCBI Taxonomy" id="53620"/>
    <lineage>
        <taxon>Eukaryota</taxon>
        <taxon>Metazoa</taxon>
        <taxon>Spiralia</taxon>
        <taxon>Lophotrochozoa</taxon>
        <taxon>Annelida</taxon>
        <taxon>Polychaeta</taxon>
        <taxon>Sedentaria</taxon>
        <taxon>Canalipalpata</taxon>
        <taxon>Terebellida</taxon>
        <taxon>Terebelliformia</taxon>
        <taxon>Alvinellidae</taxon>
        <taxon>Paralvinella</taxon>
    </lineage>
</organism>
<proteinExistence type="predicted"/>
<protein>
    <submittedName>
        <fullName evidence="1">Uncharacterized protein</fullName>
    </submittedName>
</protein>
<dbReference type="Proteomes" id="UP001208570">
    <property type="component" value="Unassembled WGS sequence"/>
</dbReference>
<sequence length="130" mass="14738">MKLMIKKDKILKSVMKRHTKELDTVRVGVLHLFSIDTIKKSTTMPKYVNGELKLGSTQLVLGQFLVMVKMSNVVSTAMSSYRLLLKLCSDPGYFRPCFHPAPVSPIAPPDPLSMFMILVGYGQYYRQPQQ</sequence>
<evidence type="ECO:0000313" key="1">
    <source>
        <dbReference type="EMBL" id="KAK2139176.1"/>
    </source>
</evidence>
<reference evidence="1" key="1">
    <citation type="journal article" date="2023" name="Mol. Biol. Evol.">
        <title>Third-Generation Sequencing Reveals the Adaptive Role of the Epigenome in Three Deep-Sea Polychaetes.</title>
        <authorList>
            <person name="Perez M."/>
            <person name="Aroh O."/>
            <person name="Sun Y."/>
            <person name="Lan Y."/>
            <person name="Juniper S.K."/>
            <person name="Young C.R."/>
            <person name="Angers B."/>
            <person name="Qian P.Y."/>
        </authorList>
    </citation>
    <scope>NUCLEOTIDE SEQUENCE</scope>
    <source>
        <strain evidence="1">P08H-3</strain>
    </source>
</reference>
<dbReference type="EMBL" id="JAODUP010001964">
    <property type="protein sequence ID" value="KAK2139176.1"/>
    <property type="molecule type" value="Genomic_DNA"/>
</dbReference>
<name>A0AAD9IR91_9ANNE</name>
<evidence type="ECO:0000313" key="2">
    <source>
        <dbReference type="Proteomes" id="UP001208570"/>
    </source>
</evidence>